<proteinExistence type="predicted"/>
<comment type="caution">
    <text evidence="2">The sequence shown here is derived from an EMBL/GenBank/DDBJ whole genome shotgun (WGS) entry which is preliminary data.</text>
</comment>
<feature type="compositionally biased region" description="Acidic residues" evidence="1">
    <location>
        <begin position="22"/>
        <end position="39"/>
    </location>
</feature>
<accession>A0AAV5GHT8</accession>
<reference evidence="2 3" key="1">
    <citation type="submission" date="2021-12" db="EMBL/GenBank/DDBJ databases">
        <title>High titer production of polyol ester of fatty acids by Rhodotorula paludigena BS15 towards product separation-free biomass refinery.</title>
        <authorList>
            <person name="Mano J."/>
            <person name="Ono H."/>
            <person name="Tanaka T."/>
            <person name="Naito K."/>
            <person name="Sushida H."/>
            <person name="Ike M."/>
            <person name="Tokuyasu K."/>
            <person name="Kitaoka M."/>
        </authorList>
    </citation>
    <scope>NUCLEOTIDE SEQUENCE [LARGE SCALE GENOMIC DNA]</scope>
    <source>
        <strain evidence="2 3">BS15</strain>
    </source>
</reference>
<feature type="compositionally biased region" description="Pro residues" evidence="1">
    <location>
        <begin position="873"/>
        <end position="885"/>
    </location>
</feature>
<dbReference type="EMBL" id="BQKY01000010">
    <property type="protein sequence ID" value="GJN92180.1"/>
    <property type="molecule type" value="Genomic_DNA"/>
</dbReference>
<dbReference type="Proteomes" id="UP001342314">
    <property type="component" value="Unassembled WGS sequence"/>
</dbReference>
<feature type="region of interest" description="Disordered" evidence="1">
    <location>
        <begin position="1"/>
        <end position="42"/>
    </location>
</feature>
<feature type="region of interest" description="Disordered" evidence="1">
    <location>
        <begin position="859"/>
        <end position="923"/>
    </location>
</feature>
<evidence type="ECO:0000256" key="1">
    <source>
        <dbReference type="SAM" id="MobiDB-lite"/>
    </source>
</evidence>
<gene>
    <name evidence="2" type="ORF">Rhopal_005210-T1</name>
</gene>
<evidence type="ECO:0000313" key="3">
    <source>
        <dbReference type="Proteomes" id="UP001342314"/>
    </source>
</evidence>
<feature type="compositionally biased region" description="Low complexity" evidence="1">
    <location>
        <begin position="886"/>
        <end position="895"/>
    </location>
</feature>
<protein>
    <submittedName>
        <fullName evidence="2">Uncharacterized protein</fullName>
    </submittedName>
</protein>
<organism evidence="2 3">
    <name type="scientific">Rhodotorula paludigena</name>
    <dbReference type="NCBI Taxonomy" id="86838"/>
    <lineage>
        <taxon>Eukaryota</taxon>
        <taxon>Fungi</taxon>
        <taxon>Dikarya</taxon>
        <taxon>Basidiomycota</taxon>
        <taxon>Pucciniomycotina</taxon>
        <taxon>Microbotryomycetes</taxon>
        <taxon>Sporidiobolales</taxon>
        <taxon>Sporidiobolaceae</taxon>
        <taxon>Rhodotorula</taxon>
    </lineage>
</organism>
<sequence length="923" mass="103515">MAKRYVSVWSAKRRSGQRGGEDEYDATEDEDEAGEDGDDSKDGLLRISLDAYPRRKFDHPFAAEPLNATAKCDDDAAFQVDKSHYSAVIANVSEKLEAAALERFKAGQVVEQSEFRLIVLEALEEELAGEYYFQSKPLPVVQQRRKTYYALLPRGLGEMALMPEHFLFDASPTDQELVAIYQGREGVGFAGLLRSTDICARFLSLAVATACVTADQKNGSSFQSKKWIDDFNAKLADFQIPVAPRQLLVTISPDAKPPFINLREGNDRFDPDGKHIGRMIHFDAWETHLPAHYVDNVKTQQFLEWAEDVRERIGASDLSFDAARELITREREGAPWRQGKSEEDVMMENLATHFPEIKVWTPIHVILHERIASATHPSSSGSDARVASPAHRRRIFLEQAKFIKTYRDGSETRYVLECHYTGAELVNIAQPKSDADFADTVLNHLGCVSMDHVRQMAFVDDGDQNVAVTMNAIPNLVPTSWSLNILKHRYQPFPFALVCLAIRDDLDAATHFFGVLEGNEHLVKGVERLAEISLASFEASCYPCPDIFDFSTKNRSWLDSFADRELESMIQEYAQAHDGEQLELDQYMPIRPGRNLLPNGTMSVKRASFRSVSEQLDEGALLGFLDRAYYFQKLGIQFQKTADGVLALSMNASESIDDIIMATQASMATAQAKCAHTVYANAFCYLVWWILQKRPTSPVPAKPQIYVFFDPVTPLLPILPQASSKSAFLPSVCQHDSRQEHRHGFSDEHISSLTFGKWSCDRNTWRYASWAANCADAFGRVDGDTPASNRELLRSELRGDGQTTGVQGGEWVFGDFTSNGEEQMKALMTKIDEVCAKRPQAPSLSTYDYLFRFSPPLPPRQDLPSMQNLPLPQDLPPLPPLPPRQNLPLHKLPAPEYLPPLPPLSPLPLLPPVPPRRDCDTDS</sequence>
<name>A0AAV5GHT8_9BASI</name>
<feature type="compositionally biased region" description="Pro residues" evidence="1">
    <location>
        <begin position="896"/>
        <end position="914"/>
    </location>
</feature>
<evidence type="ECO:0000313" key="2">
    <source>
        <dbReference type="EMBL" id="GJN92180.1"/>
    </source>
</evidence>
<dbReference type="AlphaFoldDB" id="A0AAV5GHT8"/>
<keyword evidence="3" id="KW-1185">Reference proteome</keyword>